<dbReference type="Gene3D" id="2.60.40.1210">
    <property type="entry name" value="Cellobiose dehydrogenase, cytochrome domain"/>
    <property type="match status" value="1"/>
</dbReference>
<dbReference type="InterPro" id="IPR015920">
    <property type="entry name" value="Cellobiose_DH-like_cyt"/>
</dbReference>
<dbReference type="EMBL" id="JANBVO010000017">
    <property type="protein sequence ID" value="KAJ9144134.1"/>
    <property type="molecule type" value="Genomic_DNA"/>
</dbReference>
<organism evidence="3 4">
    <name type="scientific">Pleurostoma richardsiae</name>
    <dbReference type="NCBI Taxonomy" id="41990"/>
    <lineage>
        <taxon>Eukaryota</taxon>
        <taxon>Fungi</taxon>
        <taxon>Dikarya</taxon>
        <taxon>Ascomycota</taxon>
        <taxon>Pezizomycotina</taxon>
        <taxon>Sordariomycetes</taxon>
        <taxon>Sordariomycetidae</taxon>
        <taxon>Calosphaeriales</taxon>
        <taxon>Pleurostomataceae</taxon>
        <taxon>Pleurostoma</taxon>
    </lineage>
</organism>
<dbReference type="PANTHER" id="PTHR47797:SF5">
    <property type="entry name" value="CELLOBIOSE DEHYDROGENASE CYTOCHROME DOMAIN-CONTAINING PROTEIN"/>
    <property type="match status" value="1"/>
</dbReference>
<dbReference type="Proteomes" id="UP001174694">
    <property type="component" value="Unassembled WGS sequence"/>
</dbReference>
<protein>
    <recommendedName>
        <fullName evidence="2">Cellobiose dehydrogenase-like cytochrome domain-containing protein</fullName>
    </recommendedName>
</protein>
<feature type="domain" description="Cellobiose dehydrogenase-like cytochrome" evidence="2">
    <location>
        <begin position="23"/>
        <end position="187"/>
    </location>
</feature>
<keyword evidence="1" id="KW-0732">Signal</keyword>
<evidence type="ECO:0000259" key="2">
    <source>
        <dbReference type="Pfam" id="PF16010"/>
    </source>
</evidence>
<evidence type="ECO:0000313" key="3">
    <source>
        <dbReference type="EMBL" id="KAJ9144134.1"/>
    </source>
</evidence>
<dbReference type="CDD" id="cd09630">
    <property type="entry name" value="CDH_like_cytochrome"/>
    <property type="match status" value="1"/>
</dbReference>
<dbReference type="PANTHER" id="PTHR47797">
    <property type="entry name" value="DEHYDROGENASE, PUTATIVE (AFU_ORTHOLOGUE AFUA_8G05805)-RELATED"/>
    <property type="match status" value="1"/>
</dbReference>
<name>A0AA38VSW6_9PEZI</name>
<sequence length="202" mass="21269">MRFLSVNPVFLTVAASTATAQNLSIAAWADASSGIAYKLAIPDVSSAPFPLLMSIVAPVDVTWAAFATGACMLRSPLVVAWPSGTNVIVTARWATQYHPPLPYANTTLITYSTSSVNATHWTASFLCAKGCSNWYGGSIDPKNSNATFGYAASNRPVAVPASTNSSIPYHNIAKGHFDIDLTRAKNAIATFQAASKGVGPIW</sequence>
<evidence type="ECO:0000313" key="4">
    <source>
        <dbReference type="Proteomes" id="UP001174694"/>
    </source>
</evidence>
<dbReference type="SUPFAM" id="SSF49344">
    <property type="entry name" value="CBD9-like"/>
    <property type="match status" value="1"/>
</dbReference>
<gene>
    <name evidence="3" type="ORF">NKR23_g6036</name>
</gene>
<evidence type="ECO:0000256" key="1">
    <source>
        <dbReference type="SAM" id="SignalP"/>
    </source>
</evidence>
<feature type="chain" id="PRO_5041307319" description="Cellobiose dehydrogenase-like cytochrome domain-containing protein" evidence="1">
    <location>
        <begin position="21"/>
        <end position="202"/>
    </location>
</feature>
<accession>A0AA38VSW6</accession>
<keyword evidence="4" id="KW-1185">Reference proteome</keyword>
<reference evidence="3" key="1">
    <citation type="submission" date="2022-07" db="EMBL/GenBank/DDBJ databases">
        <title>Fungi with potential for degradation of polypropylene.</title>
        <authorList>
            <person name="Gostincar C."/>
        </authorList>
    </citation>
    <scope>NUCLEOTIDE SEQUENCE</scope>
    <source>
        <strain evidence="3">EXF-13308</strain>
    </source>
</reference>
<feature type="signal peptide" evidence="1">
    <location>
        <begin position="1"/>
        <end position="20"/>
    </location>
</feature>
<dbReference type="Pfam" id="PF16010">
    <property type="entry name" value="CDH-cyt"/>
    <property type="match status" value="1"/>
</dbReference>
<dbReference type="AlphaFoldDB" id="A0AA38VSW6"/>
<comment type="caution">
    <text evidence="3">The sequence shown here is derived from an EMBL/GenBank/DDBJ whole genome shotgun (WGS) entry which is preliminary data.</text>
</comment>
<proteinExistence type="predicted"/>